<comment type="caution">
    <text evidence="2">The sequence shown here is derived from an EMBL/GenBank/DDBJ whole genome shotgun (WGS) entry which is preliminary data.</text>
</comment>
<name>A0ABM9N9K9_9RICK</name>
<sequence length="436" mass="47450">MFYSKIDKNRALSLVEVIIFMLIVSSMIAALMSMVNFFTITSGTKMTKLRMEAVRSALKFYVDVHSKLPCPASFSNDSSNANYGKSSDCSSLSSLVTSDSNGESVVHGVVPFKTLGLPESYAYDIWGGKILYVVPQYLTLTKSINEFYSYKPKDSNGAIKIKNINGNSVIDVSKNVLSYLLLSHGRKMIGAYKANKVQIACSYSTGINGIDIENCNADSNFKHANLNYSDSAYFDDLMLWSTTQELSPAVAASVNKPSVASAFDIGGRLFYVHGITNGSSAGLIDGMRYLYVGVFGNDNFIVKKESKGLVNIEQCFSGDRIITNNGEFFIIYDNTIFYDVGDMSNVAVINGDIKSDTSGAADISLSPGFYLLSQDSLKFTNSKSGISSISFPAILFISNNSFIGTSGNFDDFAFNAMHGKIVLYSGANAKFIKITH</sequence>
<organism evidence="2 3">
    <name type="scientific">Candidatus Xenohaliotis californiensis</name>
    <dbReference type="NCBI Taxonomy" id="84677"/>
    <lineage>
        <taxon>Bacteria</taxon>
        <taxon>Pseudomonadati</taxon>
        <taxon>Pseudomonadota</taxon>
        <taxon>Alphaproteobacteria</taxon>
        <taxon>Rickettsiales</taxon>
        <taxon>Anaplasmataceae</taxon>
        <taxon>Candidatus Xenohaliotis</taxon>
    </lineage>
</organism>
<dbReference type="RefSeq" id="WP_338364987.1">
    <property type="nucleotide sequence ID" value="NZ_CAWVOK010000035.1"/>
</dbReference>
<proteinExistence type="predicted"/>
<reference evidence="2 3" key="1">
    <citation type="submission" date="2024-01" db="EMBL/GenBank/DDBJ databases">
        <authorList>
            <person name="Kunselman E."/>
        </authorList>
    </citation>
    <scope>NUCLEOTIDE SEQUENCE [LARGE SCALE GENOMIC DNA]</scope>
    <source>
        <strain evidence="2">2 abalone samples</strain>
    </source>
</reference>
<evidence type="ECO:0008006" key="4">
    <source>
        <dbReference type="Google" id="ProtNLM"/>
    </source>
</evidence>
<protein>
    <recommendedName>
        <fullName evidence="4">Prepilin-type N-terminal cleavage/methylation domain-containing protein</fullName>
    </recommendedName>
</protein>
<keyword evidence="1" id="KW-0812">Transmembrane</keyword>
<dbReference type="EMBL" id="CAWVOK010000035">
    <property type="protein sequence ID" value="CAK8163611.1"/>
    <property type="molecule type" value="Genomic_DNA"/>
</dbReference>
<keyword evidence="3" id="KW-1185">Reference proteome</keyword>
<dbReference type="Proteomes" id="UP001314181">
    <property type="component" value="Unassembled WGS sequence"/>
</dbReference>
<gene>
    <name evidence="2" type="ORF">CAXC1_90006</name>
</gene>
<evidence type="ECO:0000313" key="3">
    <source>
        <dbReference type="Proteomes" id="UP001314181"/>
    </source>
</evidence>
<feature type="transmembrane region" description="Helical" evidence="1">
    <location>
        <begin position="12"/>
        <end position="38"/>
    </location>
</feature>
<evidence type="ECO:0000313" key="2">
    <source>
        <dbReference type="EMBL" id="CAK8163611.1"/>
    </source>
</evidence>
<accession>A0ABM9N9K9</accession>
<evidence type="ECO:0000256" key="1">
    <source>
        <dbReference type="SAM" id="Phobius"/>
    </source>
</evidence>
<keyword evidence="1" id="KW-1133">Transmembrane helix</keyword>
<keyword evidence="1" id="KW-0472">Membrane</keyword>